<proteinExistence type="predicted"/>
<evidence type="ECO:0000313" key="1">
    <source>
        <dbReference type="EMBL" id="XCH41331.1"/>
    </source>
</evidence>
<name>A0AAU8GH70_9CAUD</name>
<protein>
    <submittedName>
        <fullName evidence="1">Uncharacterized protein</fullName>
    </submittedName>
</protein>
<reference evidence="1" key="1">
    <citation type="submission" date="2024-05" db="EMBL/GenBank/DDBJ databases">
        <authorList>
            <person name="Mugo M.M."/>
            <person name="Musyoki A.M."/>
            <person name="Makumi A.M."/>
            <person name="Mutai I."/>
            <person name="Drechsel O."/>
            <person name="Kering K.K."/>
            <person name="Muturi P."/>
            <person name="Mbae C.K."/>
            <person name="Kariuki S.M."/>
        </authorList>
    </citation>
    <scope>NUCLEOTIDE SEQUENCE</scope>
</reference>
<gene>
    <name evidence="1" type="ORF">YANPRGVA_CDS0155</name>
</gene>
<accession>A0AAU8GH70</accession>
<sequence length="122" mass="13536">MNILALTMIVSSEKEIPLYLGGLSSRLDQSQLDGFTRAGVRQGHNVLCVHRLHFPLMFIPVAIIVINQIAFVRAANVGDVIHALLSKTAMVNLCFLQEEVLESFHTTSLDRFNANIFGNVRS</sequence>
<dbReference type="EMBL" id="PP856727">
    <property type="protein sequence ID" value="XCH41331.1"/>
    <property type="molecule type" value="Genomic_DNA"/>
</dbReference>
<organism evidence="1">
    <name type="scientific">Salmonella phage vB_STmST313_KE28</name>
    <dbReference type="NCBI Taxonomy" id="3161179"/>
    <lineage>
        <taxon>Viruses</taxon>
        <taxon>Duplodnaviria</taxon>
        <taxon>Heunggongvirae</taxon>
        <taxon>Uroviricota</taxon>
        <taxon>Caudoviricetes</taxon>
        <taxon>Pantevenvirales</taxon>
        <taxon>Ackermannviridae</taxon>
        <taxon>Cvivirinae</taxon>
        <taxon>Kuttervirus</taxon>
    </lineage>
</organism>